<sequence>MSGKTYKVISAYVTLRVADGLGQEVLQGFHQGATVPEGVNQDDLDRHVRKNLVAEEGSREAGLLAVPAGTPKPGEPPNPSTEGQTRSGPAADEGRRTRRSG</sequence>
<proteinExistence type="predicted"/>
<evidence type="ECO:0000256" key="1">
    <source>
        <dbReference type="SAM" id="MobiDB-lite"/>
    </source>
</evidence>
<gene>
    <name evidence="2" type="ORF">E1091_17145</name>
</gene>
<evidence type="ECO:0000313" key="3">
    <source>
        <dbReference type="Proteomes" id="UP000295626"/>
    </source>
</evidence>
<accession>A0ABY2DD34</accession>
<keyword evidence="3" id="KW-1185">Reference proteome</keyword>
<dbReference type="EMBL" id="SMKE01000802">
    <property type="protein sequence ID" value="TDB84972.1"/>
    <property type="molecule type" value="Genomic_DNA"/>
</dbReference>
<dbReference type="Proteomes" id="UP000295626">
    <property type="component" value="Unassembled WGS sequence"/>
</dbReference>
<protein>
    <submittedName>
        <fullName evidence="2">Uncharacterized protein</fullName>
    </submittedName>
</protein>
<organism evidence="2 3">
    <name type="scientific">Micromonospora fluostatini</name>
    <dbReference type="NCBI Taxonomy" id="1629071"/>
    <lineage>
        <taxon>Bacteria</taxon>
        <taxon>Bacillati</taxon>
        <taxon>Actinomycetota</taxon>
        <taxon>Actinomycetes</taxon>
        <taxon>Micromonosporales</taxon>
        <taxon>Micromonosporaceae</taxon>
        <taxon>Micromonospora</taxon>
    </lineage>
</organism>
<reference evidence="2 3" key="1">
    <citation type="submission" date="2019-02" db="EMBL/GenBank/DDBJ databases">
        <title>Draft genome sequences of novel Actinobacteria.</title>
        <authorList>
            <person name="Sahin N."/>
            <person name="Ay H."/>
            <person name="Saygin H."/>
        </authorList>
    </citation>
    <scope>NUCLEOTIDE SEQUENCE [LARGE SCALE GENOMIC DNA]</scope>
    <source>
        <strain evidence="2 3">JCM 30529</strain>
    </source>
</reference>
<evidence type="ECO:0000313" key="2">
    <source>
        <dbReference type="EMBL" id="TDB84972.1"/>
    </source>
</evidence>
<comment type="caution">
    <text evidence="2">The sequence shown here is derived from an EMBL/GenBank/DDBJ whole genome shotgun (WGS) entry which is preliminary data.</text>
</comment>
<name>A0ABY2DD34_9ACTN</name>
<feature type="region of interest" description="Disordered" evidence="1">
    <location>
        <begin position="53"/>
        <end position="101"/>
    </location>
</feature>